<dbReference type="GO" id="GO:0005524">
    <property type="term" value="F:ATP binding"/>
    <property type="evidence" value="ECO:0007669"/>
    <property type="project" value="InterPro"/>
</dbReference>
<dbReference type="InterPro" id="IPR008271">
    <property type="entry name" value="Ser/Thr_kinase_AS"/>
</dbReference>
<dbReference type="PANTHER" id="PTHR44329">
    <property type="entry name" value="SERINE/THREONINE-PROTEIN KINASE TNNI3K-RELATED"/>
    <property type="match status" value="1"/>
</dbReference>
<evidence type="ECO:0000313" key="3">
    <source>
        <dbReference type="Proteomes" id="UP000054248"/>
    </source>
</evidence>
<dbReference type="PROSITE" id="PS50011">
    <property type="entry name" value="PROTEIN_KINASE_DOM"/>
    <property type="match status" value="1"/>
</dbReference>
<dbReference type="InterPro" id="IPR051681">
    <property type="entry name" value="Ser/Thr_Kinases-Pseudokinases"/>
</dbReference>
<feature type="domain" description="Protein kinase" evidence="1">
    <location>
        <begin position="1"/>
        <end position="238"/>
    </location>
</feature>
<organism evidence="2 3">
    <name type="scientific">Tulasnella calospora MUT 4182</name>
    <dbReference type="NCBI Taxonomy" id="1051891"/>
    <lineage>
        <taxon>Eukaryota</taxon>
        <taxon>Fungi</taxon>
        <taxon>Dikarya</taxon>
        <taxon>Basidiomycota</taxon>
        <taxon>Agaricomycotina</taxon>
        <taxon>Agaricomycetes</taxon>
        <taxon>Cantharellales</taxon>
        <taxon>Tulasnellaceae</taxon>
        <taxon>Tulasnella</taxon>
    </lineage>
</organism>
<dbReference type="InterPro" id="IPR011009">
    <property type="entry name" value="Kinase-like_dom_sf"/>
</dbReference>
<dbReference type="PROSITE" id="PS00108">
    <property type="entry name" value="PROTEIN_KINASE_ST"/>
    <property type="match status" value="1"/>
</dbReference>
<dbReference type="EMBL" id="KN823169">
    <property type="protein sequence ID" value="KIO20587.1"/>
    <property type="molecule type" value="Genomic_DNA"/>
</dbReference>
<dbReference type="SUPFAM" id="SSF56112">
    <property type="entry name" value="Protein kinase-like (PK-like)"/>
    <property type="match status" value="1"/>
</dbReference>
<dbReference type="GO" id="GO:0004674">
    <property type="term" value="F:protein serine/threonine kinase activity"/>
    <property type="evidence" value="ECO:0007669"/>
    <property type="project" value="TreeGrafter"/>
</dbReference>
<reference evidence="3" key="2">
    <citation type="submission" date="2015-01" db="EMBL/GenBank/DDBJ databases">
        <title>Evolutionary Origins and Diversification of the Mycorrhizal Mutualists.</title>
        <authorList>
            <consortium name="DOE Joint Genome Institute"/>
            <consortium name="Mycorrhizal Genomics Consortium"/>
            <person name="Kohler A."/>
            <person name="Kuo A."/>
            <person name="Nagy L.G."/>
            <person name="Floudas D."/>
            <person name="Copeland A."/>
            <person name="Barry K.W."/>
            <person name="Cichocki N."/>
            <person name="Veneault-Fourrey C."/>
            <person name="LaButti K."/>
            <person name="Lindquist E.A."/>
            <person name="Lipzen A."/>
            <person name="Lundell T."/>
            <person name="Morin E."/>
            <person name="Murat C."/>
            <person name="Riley R."/>
            <person name="Ohm R."/>
            <person name="Sun H."/>
            <person name="Tunlid A."/>
            <person name="Henrissat B."/>
            <person name="Grigoriev I.V."/>
            <person name="Hibbett D.S."/>
            <person name="Martin F."/>
        </authorList>
    </citation>
    <scope>NUCLEOTIDE SEQUENCE [LARGE SCALE GENOMIC DNA]</scope>
    <source>
        <strain evidence="3">MUT 4182</strain>
    </source>
</reference>
<dbReference type="AlphaFoldDB" id="A0A0C3LGJ6"/>
<dbReference type="OrthoDB" id="2791079at2759"/>
<evidence type="ECO:0000259" key="1">
    <source>
        <dbReference type="PROSITE" id="PS50011"/>
    </source>
</evidence>
<evidence type="ECO:0000313" key="2">
    <source>
        <dbReference type="EMBL" id="KIO20587.1"/>
    </source>
</evidence>
<accession>A0A0C3LGJ6</accession>
<dbReference type="PIRSF" id="PIRSF000654">
    <property type="entry name" value="Integrin-linked_kinase"/>
    <property type="match status" value="1"/>
</dbReference>
<dbReference type="InterPro" id="IPR001245">
    <property type="entry name" value="Ser-Thr/Tyr_kinase_cat_dom"/>
</dbReference>
<dbReference type="HOGENOM" id="CLU_000288_7_18_1"/>
<dbReference type="Pfam" id="PF07714">
    <property type="entry name" value="PK_Tyr_Ser-Thr"/>
    <property type="match status" value="1"/>
</dbReference>
<gene>
    <name evidence="2" type="ORF">M407DRAFT_81401</name>
</gene>
<sequence length="261" mass="29476">MFVFALLIPCHQSFVNELSIRTALSHPNIAQFIGFVEDAQKGDAWIVSPWEENGNVREFLQHLNQLCAQIRDVGEGVDYLHTRQPPICHGDLKSLNILVNSSFRAVITDFGSARIKPHLDAMKEDKLTLTDAGFSIRWTAPEVLDDGVQDLPSDMWAVGWICWEIVTGKIPFEELDRQGAIIAHVVKGKLPAIREENELSDVLTLCNLMSNCWIGNPTKRIDASNFRRKVSWAVSPSLDKLQYILLPELCTSHLQYLRDTP</sequence>
<dbReference type="STRING" id="1051891.A0A0C3LGJ6"/>
<reference evidence="2 3" key="1">
    <citation type="submission" date="2014-04" db="EMBL/GenBank/DDBJ databases">
        <authorList>
            <consortium name="DOE Joint Genome Institute"/>
            <person name="Kuo A."/>
            <person name="Girlanda M."/>
            <person name="Perotto S."/>
            <person name="Kohler A."/>
            <person name="Nagy L.G."/>
            <person name="Floudas D."/>
            <person name="Copeland A."/>
            <person name="Barry K.W."/>
            <person name="Cichocki N."/>
            <person name="Veneault-Fourrey C."/>
            <person name="LaButti K."/>
            <person name="Lindquist E.A."/>
            <person name="Lipzen A."/>
            <person name="Lundell T."/>
            <person name="Morin E."/>
            <person name="Murat C."/>
            <person name="Sun H."/>
            <person name="Tunlid A."/>
            <person name="Henrissat B."/>
            <person name="Grigoriev I.V."/>
            <person name="Hibbett D.S."/>
            <person name="Martin F."/>
            <person name="Nordberg H.P."/>
            <person name="Cantor M.N."/>
            <person name="Hua S.X."/>
        </authorList>
    </citation>
    <scope>NUCLEOTIDE SEQUENCE [LARGE SCALE GENOMIC DNA]</scope>
    <source>
        <strain evidence="2 3">MUT 4182</strain>
    </source>
</reference>
<name>A0A0C3LGJ6_9AGAM</name>
<proteinExistence type="predicted"/>
<dbReference type="Proteomes" id="UP000054248">
    <property type="component" value="Unassembled WGS sequence"/>
</dbReference>
<protein>
    <recommendedName>
        <fullName evidence="1">Protein kinase domain-containing protein</fullName>
    </recommendedName>
</protein>
<keyword evidence="3" id="KW-1185">Reference proteome</keyword>
<dbReference type="Gene3D" id="1.10.510.10">
    <property type="entry name" value="Transferase(Phosphotransferase) domain 1"/>
    <property type="match status" value="1"/>
</dbReference>
<dbReference type="InterPro" id="IPR000719">
    <property type="entry name" value="Prot_kinase_dom"/>
</dbReference>
<dbReference type="SMART" id="SM00220">
    <property type="entry name" value="S_TKc"/>
    <property type="match status" value="1"/>
</dbReference>